<evidence type="ECO:0000256" key="2">
    <source>
        <dbReference type="ARBA" id="ARBA00022723"/>
    </source>
</evidence>
<comment type="cofactor">
    <cofactor evidence="1">
        <name>Fe(2+)</name>
        <dbReference type="ChEBI" id="CHEBI:29033"/>
    </cofactor>
</comment>
<dbReference type="SUPFAM" id="SSF51197">
    <property type="entry name" value="Clavaminate synthase-like"/>
    <property type="match status" value="1"/>
</dbReference>
<dbReference type="PANTHER" id="PTHR13096:SF9">
    <property type="entry name" value="BIFUNCTIONAL LYSINE-SPECIFIC DEMETHYLASE AND HISTIDYL-HYDROXYLASE"/>
    <property type="match status" value="1"/>
</dbReference>
<evidence type="ECO:0000313" key="5">
    <source>
        <dbReference type="EMBL" id="NER28943.1"/>
    </source>
</evidence>
<comment type="caution">
    <text evidence="5">The sequence shown here is derived from an EMBL/GenBank/DDBJ whole genome shotgun (WGS) entry which is preliminary data.</text>
</comment>
<dbReference type="Gene3D" id="2.60.120.650">
    <property type="entry name" value="Cupin"/>
    <property type="match status" value="1"/>
</dbReference>
<keyword evidence="2" id="KW-0479">Metal-binding</keyword>
<dbReference type="InterPro" id="IPR003347">
    <property type="entry name" value="JmjC_dom"/>
</dbReference>
<feature type="domain" description="JmjC" evidence="4">
    <location>
        <begin position="83"/>
        <end position="226"/>
    </location>
</feature>
<protein>
    <submittedName>
        <fullName evidence="5">Cupin</fullName>
    </submittedName>
</protein>
<name>A0A6B3NBN2_9CYAN</name>
<evidence type="ECO:0000259" key="4">
    <source>
        <dbReference type="PROSITE" id="PS51184"/>
    </source>
</evidence>
<keyword evidence="3" id="KW-0408">Iron</keyword>
<dbReference type="GO" id="GO:0051864">
    <property type="term" value="F:histone H3K36 demethylase activity"/>
    <property type="evidence" value="ECO:0007669"/>
    <property type="project" value="TreeGrafter"/>
</dbReference>
<organism evidence="5">
    <name type="scientific">Symploca sp. SIO1C4</name>
    <dbReference type="NCBI Taxonomy" id="2607765"/>
    <lineage>
        <taxon>Bacteria</taxon>
        <taxon>Bacillati</taxon>
        <taxon>Cyanobacteriota</taxon>
        <taxon>Cyanophyceae</taxon>
        <taxon>Coleofasciculales</taxon>
        <taxon>Coleofasciculaceae</taxon>
        <taxon>Symploca</taxon>
    </lineage>
</organism>
<dbReference type="GO" id="GO:0032453">
    <property type="term" value="F:histone H3K4 demethylase activity"/>
    <property type="evidence" value="ECO:0007669"/>
    <property type="project" value="TreeGrafter"/>
</dbReference>
<feature type="non-terminal residue" evidence="5">
    <location>
        <position position="314"/>
    </location>
</feature>
<evidence type="ECO:0000256" key="3">
    <source>
        <dbReference type="ARBA" id="ARBA00023004"/>
    </source>
</evidence>
<dbReference type="PROSITE" id="PS51184">
    <property type="entry name" value="JMJC"/>
    <property type="match status" value="1"/>
</dbReference>
<gene>
    <name evidence="5" type="ORF">F6J89_15225</name>
</gene>
<sequence>MNSLVEILKPYTLEEFLKHNWTSKAVHILSEETNKFADLFSWEQLNYLLNYHQFKYPDLRLALDGKVLDESANENLTKFCQEGATLIINQVNKLVPEIAKFATELKYDLGYGIQLNAYCSWPGKQGFSSHYDTHEVFVLQIDGSKKWYVFSDTFKYPLVEQKSKSLQPPEGEPYLSCTLNPGDVLYIPRGHWHYAVAQDQPSMHLTLGVHCQTGIDFLEWLVGELRQRQEWRRSLPLRLEAKPVEVYLDKLVTDLDKYIYSNNLCQEYISYLDSLGKPVERYSLPQQAGFNIFDKETHTRFKVPQFQRFGISEL</sequence>
<dbReference type="Pfam" id="PF08007">
    <property type="entry name" value="JmjC_2"/>
    <property type="match status" value="1"/>
</dbReference>
<dbReference type="InterPro" id="IPR039994">
    <property type="entry name" value="NO66-like"/>
</dbReference>
<dbReference type="GO" id="GO:0046872">
    <property type="term" value="F:metal ion binding"/>
    <property type="evidence" value="ECO:0007669"/>
    <property type="project" value="UniProtKB-KW"/>
</dbReference>
<reference evidence="5" key="1">
    <citation type="submission" date="2019-11" db="EMBL/GenBank/DDBJ databases">
        <title>Genomic insights into an expanded diversity of filamentous marine cyanobacteria reveals the extraordinary biosynthetic potential of Moorea and Okeania.</title>
        <authorList>
            <person name="Ferreira Leao T."/>
            <person name="Wang M."/>
            <person name="Moss N."/>
            <person name="Da Silva R."/>
            <person name="Sanders J."/>
            <person name="Nurk S."/>
            <person name="Gurevich A."/>
            <person name="Humphrey G."/>
            <person name="Reher R."/>
            <person name="Zhu Q."/>
            <person name="Belda-Ferre P."/>
            <person name="Glukhov E."/>
            <person name="Rex R."/>
            <person name="Dorrestein P.C."/>
            <person name="Knight R."/>
            <person name="Pevzner P."/>
            <person name="Gerwick W.H."/>
            <person name="Gerwick L."/>
        </authorList>
    </citation>
    <scope>NUCLEOTIDE SEQUENCE</scope>
    <source>
        <strain evidence="5">SIO1C4</strain>
    </source>
</reference>
<accession>A0A6B3NBN2</accession>
<evidence type="ECO:0000256" key="1">
    <source>
        <dbReference type="ARBA" id="ARBA00001954"/>
    </source>
</evidence>
<dbReference type="PANTHER" id="PTHR13096">
    <property type="entry name" value="MINA53 MYC INDUCED NUCLEAR ANTIGEN"/>
    <property type="match status" value="1"/>
</dbReference>
<proteinExistence type="predicted"/>
<dbReference type="AlphaFoldDB" id="A0A6B3NBN2"/>
<dbReference type="EMBL" id="JAAHFQ010000282">
    <property type="protein sequence ID" value="NER28943.1"/>
    <property type="molecule type" value="Genomic_DNA"/>
</dbReference>